<dbReference type="AlphaFoldDB" id="A0A0E3BC38"/>
<reference evidence="1 2" key="1">
    <citation type="submission" date="2013-09" db="EMBL/GenBank/DDBJ databases">
        <title>High correlation between genotypes and phenotypes of environmental bacteria Comamonas testosteroni strains.</title>
        <authorList>
            <person name="Liu L."/>
            <person name="Zhu W."/>
            <person name="Xia X."/>
            <person name="Xu B."/>
            <person name="Luo M."/>
            <person name="Wang G."/>
        </authorList>
    </citation>
    <scope>NUCLEOTIDE SEQUENCE [LARGE SCALE GENOMIC DNA]</scope>
    <source>
        <strain evidence="1 2">JL14</strain>
    </source>
</reference>
<evidence type="ECO:0000313" key="1">
    <source>
        <dbReference type="EMBL" id="KGG86205.1"/>
    </source>
</evidence>
<accession>A0A0E3BC38</accession>
<proteinExistence type="predicted"/>
<dbReference type="Proteomes" id="UP000029567">
    <property type="component" value="Unassembled WGS sequence"/>
</dbReference>
<comment type="caution">
    <text evidence="1">The sequence shown here is derived from an EMBL/GenBank/DDBJ whole genome shotgun (WGS) entry which is preliminary data.</text>
</comment>
<name>A0A0E3BC38_9BURK</name>
<evidence type="ECO:0000313" key="2">
    <source>
        <dbReference type="Proteomes" id="UP000029567"/>
    </source>
</evidence>
<dbReference type="EMBL" id="AWTN01000114">
    <property type="protein sequence ID" value="KGG86205.1"/>
    <property type="molecule type" value="Genomic_DNA"/>
</dbReference>
<dbReference type="RefSeq" id="WP_034382214.1">
    <property type="nucleotide sequence ID" value="NZ_AWTN01000114.1"/>
</dbReference>
<gene>
    <name evidence="1" type="ORF">P245_21030</name>
</gene>
<organism evidence="1 2">
    <name type="scientific">Comamonas thiooxydans</name>
    <dbReference type="NCBI Taxonomy" id="363952"/>
    <lineage>
        <taxon>Bacteria</taxon>
        <taxon>Pseudomonadati</taxon>
        <taxon>Pseudomonadota</taxon>
        <taxon>Betaproteobacteria</taxon>
        <taxon>Burkholderiales</taxon>
        <taxon>Comamonadaceae</taxon>
        <taxon>Comamonas</taxon>
    </lineage>
</organism>
<sequence>MTTHNDHEYASTGLSLQAPLRVKQDDTVKYLKHSASGRTGKFIAQYDQYVERNDQSFTILGIVDPRTYDAHDCGQMFCIQFNDGMQISAWPEEVENALEVSSLVLTEPQDRTVQSTLLLALDADAQSDYETSPLMFSQGHMNEHEGARA</sequence>
<protein>
    <submittedName>
        <fullName evidence="1">Uncharacterized protein</fullName>
    </submittedName>
</protein>